<protein>
    <submittedName>
        <fullName evidence="2">Uncharacterized protein</fullName>
    </submittedName>
</protein>
<dbReference type="Proteomes" id="UP000192486">
    <property type="component" value="Chromosome"/>
</dbReference>
<reference evidence="2 3" key="1">
    <citation type="submission" date="2016-04" db="EMBL/GenBank/DDBJ databases">
        <title>Comparative Genomics and Epigenetics of Sporosarcina ureae.</title>
        <authorList>
            <person name="Oliver A.S."/>
            <person name="Cooper K.K."/>
        </authorList>
    </citation>
    <scope>NUCLEOTIDE SEQUENCE [LARGE SCALE GENOMIC DNA]</scope>
    <source>
        <strain evidence="2 3">S204</strain>
    </source>
</reference>
<keyword evidence="1" id="KW-1133">Transmembrane helix</keyword>
<sequence>MKNIFISVTLRIVLFIALAIMVFDFLRVEQKFIQMDRGYIEGFTVQVNTWPGSLMIAILILFIIANLIHFLRMRKNKNTDIRDFITFEYDSTDERAVANTRKAISYAFSGILIFSFFMIGSFMFIPNYFLDHIWYPLFAVASIPISGLIIYAISFTVLQRA</sequence>
<dbReference type="EMBL" id="CP015108">
    <property type="protein sequence ID" value="ARF13349.1"/>
    <property type="molecule type" value="Genomic_DNA"/>
</dbReference>
<name>A0ABN4YN34_SPOUR</name>
<feature type="transmembrane region" description="Helical" evidence="1">
    <location>
        <begin position="103"/>
        <end position="125"/>
    </location>
</feature>
<feature type="transmembrane region" description="Helical" evidence="1">
    <location>
        <begin position="137"/>
        <end position="158"/>
    </location>
</feature>
<feature type="transmembrane region" description="Helical" evidence="1">
    <location>
        <begin position="12"/>
        <end position="28"/>
    </location>
</feature>
<keyword evidence="3" id="KW-1185">Reference proteome</keyword>
<evidence type="ECO:0000313" key="2">
    <source>
        <dbReference type="EMBL" id="ARF13349.1"/>
    </source>
</evidence>
<evidence type="ECO:0000313" key="3">
    <source>
        <dbReference type="Proteomes" id="UP000192486"/>
    </source>
</evidence>
<keyword evidence="1" id="KW-0472">Membrane</keyword>
<proteinExistence type="predicted"/>
<gene>
    <name evidence="2" type="ORF">SporoS204_03620</name>
</gene>
<feature type="transmembrane region" description="Helical" evidence="1">
    <location>
        <begin position="48"/>
        <end position="68"/>
    </location>
</feature>
<keyword evidence="1" id="KW-0812">Transmembrane</keyword>
<evidence type="ECO:0000256" key="1">
    <source>
        <dbReference type="SAM" id="Phobius"/>
    </source>
</evidence>
<dbReference type="RefSeq" id="WP_029052789.1">
    <property type="nucleotide sequence ID" value="NZ_CP015108.1"/>
</dbReference>
<organism evidence="2 3">
    <name type="scientific">Sporosarcina ureae</name>
    <dbReference type="NCBI Taxonomy" id="1571"/>
    <lineage>
        <taxon>Bacteria</taxon>
        <taxon>Bacillati</taxon>
        <taxon>Bacillota</taxon>
        <taxon>Bacilli</taxon>
        <taxon>Bacillales</taxon>
        <taxon>Caryophanaceae</taxon>
        <taxon>Sporosarcina</taxon>
    </lineage>
</organism>
<accession>A0ABN4YN34</accession>